<dbReference type="InterPro" id="IPR014710">
    <property type="entry name" value="RmlC-like_jellyroll"/>
</dbReference>
<evidence type="ECO:0000313" key="1">
    <source>
        <dbReference type="EMBL" id="ASJ74316.1"/>
    </source>
</evidence>
<gene>
    <name evidence="1" type="primary">ves</name>
    <name evidence="1" type="ORF">IMCC3135_21195</name>
</gene>
<dbReference type="PANTHER" id="PTHR37943:SF1">
    <property type="entry name" value="PROTEIN VES"/>
    <property type="match status" value="1"/>
</dbReference>
<dbReference type="PANTHER" id="PTHR37943">
    <property type="entry name" value="PROTEIN VES"/>
    <property type="match status" value="1"/>
</dbReference>
<protein>
    <submittedName>
        <fullName evidence="1">Protein Ves</fullName>
    </submittedName>
</protein>
<dbReference type="AlphaFoldDB" id="A0A2Z2NS08"/>
<proteinExistence type="predicted"/>
<accession>A0A2Z2NS08</accession>
<dbReference type="Proteomes" id="UP000250079">
    <property type="component" value="Chromosome"/>
</dbReference>
<dbReference type="RefSeq" id="WP_088919364.1">
    <property type="nucleotide sequence ID" value="NZ_CP018632.1"/>
</dbReference>
<dbReference type="EMBL" id="CP018632">
    <property type="protein sequence ID" value="ASJ74316.1"/>
    <property type="molecule type" value="Genomic_DNA"/>
</dbReference>
<sequence length="196" mass="21313">MKLTTPTEFITTSWKNGKGQTIELAINEQGTLADFDWRISMAGVTGDGTFSDFTGYTRCLVLVEGSGIQLSHMSAEGQATKDQLGRLLDMAQFDGGNQTLATLVDGPITDFNIMTRTGTWHAITRICRAADELTLINPVKTFVYAVMGETQLRAMTPESRWSLPQGHLMQVEAGEFAMLAIKSPGCIVVELHPIAG</sequence>
<dbReference type="Pfam" id="PF05962">
    <property type="entry name" value="HutD"/>
    <property type="match status" value="1"/>
</dbReference>
<dbReference type="Gene3D" id="2.60.120.10">
    <property type="entry name" value="Jelly Rolls"/>
    <property type="match status" value="1"/>
</dbReference>
<dbReference type="CDD" id="cd20293">
    <property type="entry name" value="cupin_HutD_N"/>
    <property type="match status" value="1"/>
</dbReference>
<reference evidence="1 2" key="1">
    <citation type="submission" date="2016-12" db="EMBL/GenBank/DDBJ databases">
        <authorList>
            <person name="Song W.-J."/>
            <person name="Kurnit D.M."/>
        </authorList>
    </citation>
    <scope>NUCLEOTIDE SEQUENCE [LARGE SCALE GENOMIC DNA]</scope>
    <source>
        <strain evidence="1 2">IMCC3135</strain>
    </source>
</reference>
<dbReference type="KEGG" id="gai:IMCC3135_21195"/>
<dbReference type="InterPro" id="IPR011051">
    <property type="entry name" value="RmlC_Cupin_sf"/>
</dbReference>
<keyword evidence="2" id="KW-1185">Reference proteome</keyword>
<name>A0A2Z2NS08_9GAMM</name>
<dbReference type="OrthoDB" id="9800082at2"/>
<dbReference type="SUPFAM" id="SSF51182">
    <property type="entry name" value="RmlC-like cupins"/>
    <property type="match status" value="1"/>
</dbReference>
<evidence type="ECO:0000313" key="2">
    <source>
        <dbReference type="Proteomes" id="UP000250079"/>
    </source>
</evidence>
<dbReference type="InterPro" id="IPR010282">
    <property type="entry name" value="Uncharacterised_HutD/Ves"/>
</dbReference>
<organism evidence="1 2">
    <name type="scientific">Granulosicoccus antarcticus IMCC3135</name>
    <dbReference type="NCBI Taxonomy" id="1192854"/>
    <lineage>
        <taxon>Bacteria</taxon>
        <taxon>Pseudomonadati</taxon>
        <taxon>Pseudomonadota</taxon>
        <taxon>Gammaproteobacteria</taxon>
        <taxon>Chromatiales</taxon>
        <taxon>Granulosicoccaceae</taxon>
        <taxon>Granulosicoccus</taxon>
    </lineage>
</organism>